<sequence length="128" mass="13879">MLYVALRYVVVGIYDLTAACRFGARCSRLTPLLRASALDVPVVTMAPVEDPPQWEVSDAISLMVFLDGDSFGFPSSEPGDSSPEWETEEERRARGELVGGKTSPFCLFEVPGCDRPCGAVPPFAAYAE</sequence>
<reference evidence="2 3" key="1">
    <citation type="submission" date="2019-01" db="EMBL/GenBank/DDBJ databases">
        <title>Draft Genome and Complete Hox-Cluster Characterization of the Sterlet Sturgeon (Acipenser ruthenus).</title>
        <authorList>
            <person name="Wei Q."/>
        </authorList>
    </citation>
    <scope>NUCLEOTIDE SEQUENCE [LARGE SCALE GENOMIC DNA]</scope>
    <source>
        <strain evidence="2">WHYD16114868_AA</strain>
        <tissue evidence="2">Blood</tissue>
    </source>
</reference>
<dbReference type="Proteomes" id="UP000289886">
    <property type="component" value="Unassembled WGS sequence"/>
</dbReference>
<comment type="caution">
    <text evidence="2">The sequence shown here is derived from an EMBL/GenBank/DDBJ whole genome shotgun (WGS) entry which is preliminary data.</text>
</comment>
<dbReference type="AlphaFoldDB" id="A0A444UC25"/>
<evidence type="ECO:0000313" key="2">
    <source>
        <dbReference type="EMBL" id="RXM32712.1"/>
    </source>
</evidence>
<gene>
    <name evidence="2" type="ORF">EOD39_15805</name>
</gene>
<name>A0A444UC25_ACIRT</name>
<proteinExistence type="predicted"/>
<organism evidence="2 3">
    <name type="scientific">Acipenser ruthenus</name>
    <name type="common">Sterlet sturgeon</name>
    <dbReference type="NCBI Taxonomy" id="7906"/>
    <lineage>
        <taxon>Eukaryota</taxon>
        <taxon>Metazoa</taxon>
        <taxon>Chordata</taxon>
        <taxon>Craniata</taxon>
        <taxon>Vertebrata</taxon>
        <taxon>Euteleostomi</taxon>
        <taxon>Actinopterygii</taxon>
        <taxon>Chondrostei</taxon>
        <taxon>Acipenseriformes</taxon>
        <taxon>Acipenseridae</taxon>
        <taxon>Acipenser</taxon>
    </lineage>
</organism>
<feature type="region of interest" description="Disordered" evidence="1">
    <location>
        <begin position="71"/>
        <end position="96"/>
    </location>
</feature>
<accession>A0A444UC25</accession>
<keyword evidence="3" id="KW-1185">Reference proteome</keyword>
<dbReference type="EMBL" id="SCEB01214865">
    <property type="protein sequence ID" value="RXM32712.1"/>
    <property type="molecule type" value="Genomic_DNA"/>
</dbReference>
<evidence type="ECO:0000313" key="3">
    <source>
        <dbReference type="Proteomes" id="UP000289886"/>
    </source>
</evidence>
<protein>
    <submittedName>
        <fullName evidence="2">Uncharacterized protein</fullName>
    </submittedName>
</protein>
<evidence type="ECO:0000256" key="1">
    <source>
        <dbReference type="SAM" id="MobiDB-lite"/>
    </source>
</evidence>